<dbReference type="Gene3D" id="3.40.190.10">
    <property type="entry name" value="Periplasmic binding protein-like II"/>
    <property type="match status" value="2"/>
</dbReference>
<dbReference type="EMBL" id="WOFE01000009">
    <property type="protein sequence ID" value="MBM5572626.1"/>
    <property type="molecule type" value="Genomic_DNA"/>
</dbReference>
<evidence type="ECO:0000313" key="4">
    <source>
        <dbReference type="EMBL" id="MBM5572626.1"/>
    </source>
</evidence>
<sequence>MRSLCSYLGMLCISAPLYAAPTLTIALGETKMPYVSAETQSGIEYDITKQALNLAGYQVKIDFLPNKRAQLKLQEGQLDAAIGNTGQYLSDPYIAYQNMAITLCKRQILINSVPELAAFQVAAFHNANQYLGAEFAKIASNKSNYRELSPQQLMNRMLLAAHIDVAISDINIFKHEHEILDPSANHTLCPFAIFPPTKYHLAFRDPSARDRFNVALKTLREQGFYEQLAKKYGMPLDHHQPYFKP</sequence>
<proteinExistence type="predicted"/>
<keyword evidence="1 2" id="KW-0732">Signal</keyword>
<dbReference type="PANTHER" id="PTHR35936:SF38">
    <property type="entry name" value="GLUTAMINE-BINDING PERIPLASMIC PROTEIN"/>
    <property type="match status" value="1"/>
</dbReference>
<dbReference type="InterPro" id="IPR001638">
    <property type="entry name" value="Solute-binding_3/MltF_N"/>
</dbReference>
<accession>A0ABS2CEP0</accession>
<reference evidence="4 5" key="1">
    <citation type="submission" date="2019-11" db="EMBL/GenBank/DDBJ databases">
        <title>Novel Deefgea species.</title>
        <authorList>
            <person name="Han J.-H."/>
        </authorList>
    </citation>
    <scope>NUCLEOTIDE SEQUENCE [LARGE SCALE GENOMIC DNA]</scope>
    <source>
        <strain evidence="4 5">LMG 24817</strain>
    </source>
</reference>
<evidence type="ECO:0000256" key="2">
    <source>
        <dbReference type="SAM" id="SignalP"/>
    </source>
</evidence>
<evidence type="ECO:0000313" key="5">
    <source>
        <dbReference type="Proteomes" id="UP001195660"/>
    </source>
</evidence>
<feature type="chain" id="PRO_5045991687" evidence="2">
    <location>
        <begin position="20"/>
        <end position="245"/>
    </location>
</feature>
<organism evidence="4 5">
    <name type="scientific">Deefgea chitinilytica</name>
    <dbReference type="NCBI Taxonomy" id="570276"/>
    <lineage>
        <taxon>Bacteria</taxon>
        <taxon>Pseudomonadati</taxon>
        <taxon>Pseudomonadota</taxon>
        <taxon>Betaproteobacteria</taxon>
        <taxon>Neisseriales</taxon>
        <taxon>Chitinibacteraceae</taxon>
        <taxon>Deefgea</taxon>
    </lineage>
</organism>
<feature type="domain" description="Solute-binding protein family 3/N-terminal" evidence="3">
    <location>
        <begin position="22"/>
        <end position="235"/>
    </location>
</feature>
<evidence type="ECO:0000259" key="3">
    <source>
        <dbReference type="SMART" id="SM00062"/>
    </source>
</evidence>
<dbReference type="SMART" id="SM00062">
    <property type="entry name" value="PBPb"/>
    <property type="match status" value="1"/>
</dbReference>
<dbReference type="PANTHER" id="PTHR35936">
    <property type="entry name" value="MEMBRANE-BOUND LYTIC MUREIN TRANSGLYCOSYLASE F"/>
    <property type="match status" value="1"/>
</dbReference>
<protein>
    <submittedName>
        <fullName evidence="4">Transporter substrate-binding domain-containing protein</fullName>
    </submittedName>
</protein>
<feature type="signal peptide" evidence="2">
    <location>
        <begin position="1"/>
        <end position="19"/>
    </location>
</feature>
<gene>
    <name evidence="4" type="ORF">GM173_13715</name>
</gene>
<dbReference type="SUPFAM" id="SSF53850">
    <property type="entry name" value="Periplasmic binding protein-like II"/>
    <property type="match status" value="1"/>
</dbReference>
<comment type="caution">
    <text evidence="4">The sequence shown here is derived from an EMBL/GenBank/DDBJ whole genome shotgun (WGS) entry which is preliminary data.</text>
</comment>
<keyword evidence="5" id="KW-1185">Reference proteome</keyword>
<evidence type="ECO:0000256" key="1">
    <source>
        <dbReference type="ARBA" id="ARBA00022729"/>
    </source>
</evidence>
<dbReference type="Proteomes" id="UP001195660">
    <property type="component" value="Unassembled WGS sequence"/>
</dbReference>
<dbReference type="RefSeq" id="WP_203571955.1">
    <property type="nucleotide sequence ID" value="NZ_WOFE01000009.1"/>
</dbReference>
<name>A0ABS2CEP0_9NEIS</name>